<dbReference type="InterPro" id="IPR023753">
    <property type="entry name" value="FAD/NAD-binding_dom"/>
</dbReference>
<evidence type="ECO:0000256" key="1">
    <source>
        <dbReference type="ARBA" id="ARBA00001917"/>
    </source>
</evidence>
<name>A0LU60_ACIC1</name>
<dbReference type="InParanoid" id="A0LU60"/>
<comment type="similarity">
    <text evidence="3">In the N-terminal section; belongs to the NADH:flavin oxidoreductase/NADH oxidase family.</text>
</comment>
<dbReference type="AlphaFoldDB" id="A0LU60"/>
<dbReference type="GO" id="GO:0010181">
    <property type="term" value="F:FMN binding"/>
    <property type="evidence" value="ECO:0007669"/>
    <property type="project" value="InterPro"/>
</dbReference>
<dbReference type="InterPro" id="IPR001155">
    <property type="entry name" value="OxRdtase_FMN_N"/>
</dbReference>
<dbReference type="Pfam" id="PF07992">
    <property type="entry name" value="Pyr_redox_2"/>
    <property type="match status" value="1"/>
</dbReference>
<dbReference type="Proteomes" id="UP000008221">
    <property type="component" value="Chromosome"/>
</dbReference>
<dbReference type="SUPFAM" id="SSF51905">
    <property type="entry name" value="FAD/NAD(P)-binding domain"/>
    <property type="match status" value="1"/>
</dbReference>
<dbReference type="PRINTS" id="PR00368">
    <property type="entry name" value="FADPNR"/>
</dbReference>
<evidence type="ECO:0000256" key="3">
    <source>
        <dbReference type="ARBA" id="ARBA00011048"/>
    </source>
</evidence>
<sequence>MTIDARDFRHVFTPGRIGTLDLPHRIVMGAMHLGTETGDVDDLVAFYRERVEGGAGLIVTGGAAVDPFGAGGPGYAVLTRDADRRRLATLAQHIRRAGGLLALQLFHAGRYALLGEQMQPVAPSPVFSRFAGREPRAMTADDIEATLDHFVAAAEFAANAGFAAVEVMASEGYLINEFLAPATNLRDDDWGGDPERRRRFGVEVARRIRAALGPDFPLIVRISGADLVEGGTPAEDVDAFAAALVEVGVDALNVGIGWHESPVPTVQTVVPHGVWLPIARRIKAVASGRPVIAGNRVNRLDQAEACLARGDTDFVSMARPFLADPGLIAKHRAGRAVNVCIACNQACIDRSLVDEHVSCLVNPRAGWERRYPTVARDTGRGPVVVVGGGRGRVVVVGGGPAGLQAAIRLAEHGVDVELFEAAPELGGQFRLARNVPGKADYGRTIDYCAARLAELGVAVHLNSRIAPGDVAGFGDTDAIVIATGVHPRPLQIPGATLPFVLDYSAAFDAANLGRRVVIVGGGGIAVDAAHFAAAAGDASATDRFCAAYGLGPILGSPPTPEPSDISHDDIPREVTIVHRSRRLGARLGRSSRWVVLGELRHAGVQILHGAQYERIDSSGLHIVDENGHRRELPADTVVVAVGQEPNNDLVPAAAAAGLHYEVIGGARDVDGLDAVRAFAEGLAAADRLAAQLTKQTPAGPPSPLR</sequence>
<evidence type="ECO:0000259" key="10">
    <source>
        <dbReference type="Pfam" id="PF00724"/>
    </source>
</evidence>
<dbReference type="PANTHER" id="PTHR42917:SF2">
    <property type="entry name" value="2,4-DIENOYL-COA REDUCTASE [(2E)-ENOYL-COA-PRODUCING]"/>
    <property type="match status" value="1"/>
</dbReference>
<dbReference type="eggNOG" id="COG1902">
    <property type="taxonomic scope" value="Bacteria"/>
</dbReference>
<comment type="cofactor">
    <cofactor evidence="2">
        <name>[4Fe-4S] cluster</name>
        <dbReference type="ChEBI" id="CHEBI:49883"/>
    </cofactor>
</comment>
<dbReference type="InterPro" id="IPR013785">
    <property type="entry name" value="Aldolase_TIM"/>
</dbReference>
<evidence type="ECO:0000256" key="5">
    <source>
        <dbReference type="ARBA" id="ARBA00022643"/>
    </source>
</evidence>
<dbReference type="InterPro" id="IPR051793">
    <property type="entry name" value="NADH:flavin_oxidoreductase"/>
</dbReference>
<evidence type="ECO:0000313" key="13">
    <source>
        <dbReference type="Proteomes" id="UP000008221"/>
    </source>
</evidence>
<dbReference type="EMBL" id="CP000481">
    <property type="protein sequence ID" value="ABK52970.1"/>
    <property type="molecule type" value="Genomic_DNA"/>
</dbReference>
<dbReference type="KEGG" id="ace:Acel_1198"/>
<evidence type="ECO:0000256" key="4">
    <source>
        <dbReference type="ARBA" id="ARBA00022630"/>
    </source>
</evidence>
<evidence type="ECO:0000256" key="9">
    <source>
        <dbReference type="ARBA" id="ARBA00023014"/>
    </source>
</evidence>
<dbReference type="OrthoDB" id="3169239at2"/>
<evidence type="ECO:0000259" key="11">
    <source>
        <dbReference type="Pfam" id="PF07992"/>
    </source>
</evidence>
<dbReference type="Gene3D" id="3.40.50.720">
    <property type="entry name" value="NAD(P)-binding Rossmann-like Domain"/>
    <property type="match status" value="1"/>
</dbReference>
<keyword evidence="5" id="KW-0288">FMN</keyword>
<feature type="domain" description="FAD/NAD(P)-binding" evidence="11">
    <location>
        <begin position="392"/>
        <end position="660"/>
    </location>
</feature>
<dbReference type="InterPro" id="IPR036188">
    <property type="entry name" value="FAD/NAD-bd_sf"/>
</dbReference>
<keyword evidence="8" id="KW-0408">Iron</keyword>
<organism evidence="12 13">
    <name type="scientific">Acidothermus cellulolyticus (strain ATCC 43068 / DSM 8971 / 11B)</name>
    <dbReference type="NCBI Taxonomy" id="351607"/>
    <lineage>
        <taxon>Bacteria</taxon>
        <taxon>Bacillati</taxon>
        <taxon>Actinomycetota</taxon>
        <taxon>Actinomycetes</taxon>
        <taxon>Acidothermales</taxon>
        <taxon>Acidothermaceae</taxon>
        <taxon>Acidothermus</taxon>
    </lineage>
</organism>
<dbReference type="STRING" id="351607.Acel_1198"/>
<dbReference type="EC" id="1.3.1.34" evidence="12"/>
<dbReference type="Pfam" id="PF00724">
    <property type="entry name" value="Oxidored_FMN"/>
    <property type="match status" value="1"/>
</dbReference>
<dbReference type="Gene3D" id="3.20.20.70">
    <property type="entry name" value="Aldolase class I"/>
    <property type="match status" value="1"/>
</dbReference>
<evidence type="ECO:0000256" key="6">
    <source>
        <dbReference type="ARBA" id="ARBA00022723"/>
    </source>
</evidence>
<keyword evidence="4" id="KW-0285">Flavoprotein</keyword>
<gene>
    <name evidence="12" type="ordered locus">Acel_1198</name>
</gene>
<accession>A0LU60</accession>
<keyword evidence="9" id="KW-0411">Iron-sulfur</keyword>
<feature type="domain" description="NADH:flavin oxidoreductase/NADH oxidase N-terminal" evidence="10">
    <location>
        <begin position="11"/>
        <end position="336"/>
    </location>
</feature>
<keyword evidence="7 12" id="KW-0560">Oxidoreductase</keyword>
<dbReference type="GO" id="GO:0051536">
    <property type="term" value="F:iron-sulfur cluster binding"/>
    <property type="evidence" value="ECO:0007669"/>
    <property type="project" value="UniProtKB-KW"/>
</dbReference>
<evidence type="ECO:0000256" key="8">
    <source>
        <dbReference type="ARBA" id="ARBA00023004"/>
    </source>
</evidence>
<dbReference type="SUPFAM" id="SSF51395">
    <property type="entry name" value="FMN-linked oxidoreductases"/>
    <property type="match status" value="1"/>
</dbReference>
<evidence type="ECO:0000313" key="12">
    <source>
        <dbReference type="EMBL" id="ABK52970.1"/>
    </source>
</evidence>
<proteinExistence type="inferred from homology"/>
<protein>
    <submittedName>
        <fullName evidence="12">2,4-dienoyl-CoA reductase</fullName>
        <ecNumber evidence="12">1.3.1.34</ecNumber>
    </submittedName>
</protein>
<comment type="cofactor">
    <cofactor evidence="1">
        <name>FMN</name>
        <dbReference type="ChEBI" id="CHEBI:58210"/>
    </cofactor>
</comment>
<keyword evidence="6" id="KW-0479">Metal-binding</keyword>
<dbReference type="RefSeq" id="WP_011720033.1">
    <property type="nucleotide sequence ID" value="NC_008578.1"/>
</dbReference>
<dbReference type="PRINTS" id="PR00411">
    <property type="entry name" value="PNDRDTASEI"/>
</dbReference>
<evidence type="ECO:0000256" key="7">
    <source>
        <dbReference type="ARBA" id="ARBA00023002"/>
    </source>
</evidence>
<dbReference type="eggNOG" id="COG0446">
    <property type="taxonomic scope" value="Bacteria"/>
</dbReference>
<dbReference type="Gene3D" id="3.50.50.60">
    <property type="entry name" value="FAD/NAD(P)-binding domain"/>
    <property type="match status" value="1"/>
</dbReference>
<dbReference type="PANTHER" id="PTHR42917">
    <property type="entry name" value="2,4-DIENOYL-COA REDUCTASE"/>
    <property type="match status" value="1"/>
</dbReference>
<dbReference type="GO" id="GO:0008670">
    <property type="term" value="F:2,4-dienoyl-CoA reductase (NADPH) activity"/>
    <property type="evidence" value="ECO:0007669"/>
    <property type="project" value="UniProtKB-EC"/>
</dbReference>
<keyword evidence="13" id="KW-1185">Reference proteome</keyword>
<dbReference type="GO" id="GO:0046872">
    <property type="term" value="F:metal ion binding"/>
    <property type="evidence" value="ECO:0007669"/>
    <property type="project" value="UniProtKB-KW"/>
</dbReference>
<dbReference type="HOGENOM" id="CLU_012153_1_1_11"/>
<evidence type="ECO:0000256" key="2">
    <source>
        <dbReference type="ARBA" id="ARBA00001966"/>
    </source>
</evidence>
<reference evidence="12 13" key="1">
    <citation type="journal article" date="2009" name="Genome Res.">
        <title>Complete genome of the cellulolytic thermophile Acidothermus cellulolyticus 11B provides insights into its ecophysiological and evolutionary adaptations.</title>
        <authorList>
            <person name="Barabote R.D."/>
            <person name="Xie G."/>
            <person name="Leu D.H."/>
            <person name="Normand P."/>
            <person name="Necsulea A."/>
            <person name="Daubin V."/>
            <person name="Medigue C."/>
            <person name="Adney W.S."/>
            <person name="Xu X.C."/>
            <person name="Lapidus A."/>
            <person name="Parales R.E."/>
            <person name="Detter C."/>
            <person name="Pujic P."/>
            <person name="Bruce D."/>
            <person name="Lavire C."/>
            <person name="Challacombe J.F."/>
            <person name="Brettin T.S."/>
            <person name="Berry A.M."/>
        </authorList>
    </citation>
    <scope>NUCLEOTIDE SEQUENCE [LARGE SCALE GENOMIC DNA]</scope>
    <source>
        <strain evidence="13">ATCC 43068 / DSM 8971 / 11B</strain>
    </source>
</reference>